<evidence type="ECO:0000256" key="1">
    <source>
        <dbReference type="ARBA" id="ARBA00022737"/>
    </source>
</evidence>
<comment type="caution">
    <text evidence="5">The sequence shown here is derived from an EMBL/GenBank/DDBJ whole genome shotgun (WGS) entry which is preliminary data.</text>
</comment>
<evidence type="ECO:0000256" key="3">
    <source>
        <dbReference type="ARBA" id="ARBA00023326"/>
    </source>
</evidence>
<dbReference type="SUPFAM" id="SSF49265">
    <property type="entry name" value="Fibronectin type III"/>
    <property type="match status" value="2"/>
</dbReference>
<dbReference type="InterPro" id="IPR013191">
    <property type="entry name" value="GH98_central"/>
</dbReference>
<dbReference type="InterPro" id="IPR003961">
    <property type="entry name" value="FN3_dom"/>
</dbReference>
<dbReference type="InterPro" id="IPR011081">
    <property type="entry name" value="Big_4"/>
</dbReference>
<sequence length="2236" mass="232301">MPSRSFLRARTTSRRPRRGLPTAVAGLLAVALLPLVALTIPAPVAAAPVAAAPVAGRAATPTPNAPMRMQVGSDHPLLLTQMNIGNDMAQTPGFIKDWNDGWSMGQIWASVPDDVKGNIGFVLHQGHNSISDNNPAMSEQWLRDNVAEADSLGIPVFILWDEGRTLRTNASRWTFLESLYQDYPHFMGTVVSEQTDTLADVPEALRIANLYGGFHVLGSLEEDNLLGARLEDQTYWNSVAQYSENFIFNPKNFHKNFETVNGWTQGAWLAGAFDNWGPYFDGYPYYGCGYFGLNPSSYTGCGDRWSRSMAETVASSMLLDQWQNGATVFHLENQLDIPTRGSLYSPYFYQSILPAFRWILTHHTPTKQDIIERTGVAFDEKSGTISGLADTADSTRTTFYSHYEGTPEFTTVQKSMWYYLRSSGRYGFIPRIPKLAPQSLRDALTASGATLLTKATYDPTLQFGAARQALFDGAYPRISTGDAFVQKAGQDWLIYNNQVRDNFEQDATLLLTGDSFTGLSMPRITPHTWATLHEDDDAVSMRIDTYATDREADLLKPRGPRDMEFNRDFVKYAYVPNPQDTALRTTTLRFTVATRPTLTISGYDGSTAASRYSYTETYDPDQDLYTLRLRSNGVVDLRLSTADHELGWSSIAADSPQVRTAGGATEVVFDGTSIAVVGGSGSVAASIDGIALDPSVTLGSGTSFRATGLTNSVHTLRLEGGGAATASYRYVPSVEHEARTLESDDFNYGSRADDDDVVYGSEGWRVLDGRLRIVPFVFPFYGDTTVYNTNRRLADVSLSATLRLDRGTSGSLVVRGDEDAKTGYVFRLDPSRSGEGRNGTTTVSCSLLQNYPAGGSLNSTWTPLASCPTSLTLSSNTDYRVTLTAQGGTITAAIDGTTVLTYTGATNQAAGYTAIRAPQAQSDKGGGCTAGGNQVTVGATCLGQFVEVDDIVVTDLSGTRPEYRSSFDTWDDAAGWMTETPLVFDANTTGDPRSSYSFAYDWTTTGAADWDVVRTSAFTSGLSGYYEGVAETGSDLVAVGGQDAAWATSGSYDHWAWLRVRDGDAAGLVVRSSANGMYQARLDVVDQTVALGRVQDGVWTEIASAPSPVPVARDRWTLLKVSLRGPLITVDVDGLPALSAADRGLATGAAGVWVPAGGRADVDDARVVTRPTVPLTTAPPTITVVPTDGIAARHITGIDEVSVKTARTKQPDLPATVTARYSDGTTDRVAVTWPAITASQLAVATNPSATGPSQGIFTIDGTVAGTTLTAPAVITVMPNLVNPPTITGTYDPAAPSVPTQTPGSGTFSDGTSTWTRTLFVRWDAPPRTAPGSPKTQVITGSIGGYPWEKVSATLSVVVDTTVPGAPTGVTATPRSGRAVVSWTAPADDGGTTITGYTATASPGGATCSTTGATTCTVTGLTDGTAYTFTVVATNAKGSSAASAASAPVTPRASVPEAPTGVEAVAAAASATVSWTAPSDAAVTGYRVSAAPGGATCSTTTATTCTVSGLTDGTTYRFTVVASNAEGDSDPSAPSASVVPGAGAVPGAPTGVSLAVGNGQVEARWTAPASDGGSPLTGYVATASPGGSTCTVAATATSCVLRGLTNGTATTVTVRARNARGLSTASAASASATPTAANVAVGKPATSYYTFGGSTATNNANRVVAKMVDGDATSNDVGYFTGGNSEGALLNYAGSGGDLCSWAYVDLGADHWIGSYRIMFGQNSTNSGNRMWDSPYQIQVLTAAQAAAATVAQRNSSPCPARTFAKGTGNYNTAAYVVAADADIWTTVDSGTGTLTLDNHTLSTPVRARYVRVFLRENTTGMVYGTAVNELELLPAATPGAPEPPTAVSVTSADGTAAVSWTAPAGTGGSALTGYTATATPGGASCTASASERSCTISGLDQSTDYTVRVTAASAAGTSVPSDPSPVFRAKVAVPPAAVAGTVAAAGQPVAGVCVYLYTARTAPAASYASCTRADGGFVIADVAAGTYEVAVADPTGVYATRWRDTPLVVSGSAVTDLALTVEEEATGAVAGTVTDAPSGDPLANVCVFAYPHGVSTAAAYATCTSTTGSYGLYGIAAAGYDLAFFDPTGVHRTRWWTGTAGGSPSQQGAGVVTVPKRGGQVTADLAMPRDTLGAVGGRVTAVSDGSAIEGACVYLYTSAAGPAVLATCTQPDGTWYLGDVPAGTYRVGFADPGRGRATQWWTGSDGGAPTYAGGADLTVTARQTRSGVDAVLRDAS</sequence>
<dbReference type="InterPro" id="IPR036116">
    <property type="entry name" value="FN3_sf"/>
</dbReference>
<dbReference type="InterPro" id="IPR013190">
    <property type="entry name" value="GH98_C"/>
</dbReference>
<keyword evidence="2" id="KW-0326">Glycosidase</keyword>
<dbReference type="Gene3D" id="3.30.2330.20">
    <property type="entry name" value="family 98 glycoside hydrolase"/>
    <property type="match status" value="1"/>
</dbReference>
<dbReference type="PROSITE" id="PS50853">
    <property type="entry name" value="FN3"/>
    <property type="match status" value="4"/>
</dbReference>
<organism evidence="5 6">
    <name type="scientific">Nocardioides fonticola</name>
    <dbReference type="NCBI Taxonomy" id="450363"/>
    <lineage>
        <taxon>Bacteria</taxon>
        <taxon>Bacillati</taxon>
        <taxon>Actinomycetota</taxon>
        <taxon>Actinomycetes</taxon>
        <taxon>Propionibacteriales</taxon>
        <taxon>Nocardioidaceae</taxon>
        <taxon>Nocardioides</taxon>
    </lineage>
</organism>
<dbReference type="Gene3D" id="3.20.20.80">
    <property type="entry name" value="Glycosidases"/>
    <property type="match status" value="1"/>
</dbReference>
<dbReference type="Gene3D" id="2.60.120.260">
    <property type="entry name" value="Galactose-binding domain-like"/>
    <property type="match status" value="1"/>
</dbReference>
<keyword evidence="2" id="KW-0378">Hydrolase</keyword>
<dbReference type="CDD" id="cd00063">
    <property type="entry name" value="FN3"/>
    <property type="match status" value="4"/>
</dbReference>
<dbReference type="Gene3D" id="2.60.120.560">
    <property type="entry name" value="Exo-inulinase, domain 1"/>
    <property type="match status" value="2"/>
</dbReference>
<dbReference type="Proteomes" id="UP001501495">
    <property type="component" value="Unassembled WGS sequence"/>
</dbReference>
<feature type="domain" description="Fibronectin type-III" evidence="4">
    <location>
        <begin position="1362"/>
        <end position="1452"/>
    </location>
</feature>
<accession>A0ABP7XH28</accession>
<reference evidence="6" key="1">
    <citation type="journal article" date="2019" name="Int. J. Syst. Evol. Microbiol.">
        <title>The Global Catalogue of Microorganisms (GCM) 10K type strain sequencing project: providing services to taxonomists for standard genome sequencing and annotation.</title>
        <authorList>
            <consortium name="The Broad Institute Genomics Platform"/>
            <consortium name="The Broad Institute Genome Sequencing Center for Infectious Disease"/>
            <person name="Wu L."/>
            <person name="Ma J."/>
        </authorList>
    </citation>
    <scope>NUCLEOTIDE SEQUENCE [LARGE SCALE GENOMIC DNA]</scope>
    <source>
        <strain evidence="6">JCM 16703</strain>
    </source>
</reference>
<dbReference type="PANTHER" id="PTHR13817:SF73">
    <property type="entry name" value="FIBRONECTIN TYPE-III DOMAIN-CONTAINING PROTEIN"/>
    <property type="match status" value="1"/>
</dbReference>
<keyword evidence="6" id="KW-1185">Reference proteome</keyword>
<feature type="domain" description="Fibronectin type-III" evidence="4">
    <location>
        <begin position="1544"/>
        <end position="1637"/>
    </location>
</feature>
<gene>
    <name evidence="5" type="ORF">GCM10022215_15890</name>
</gene>
<dbReference type="RefSeq" id="WP_344732775.1">
    <property type="nucleotide sequence ID" value="NZ_BAAAZH010000012.1"/>
</dbReference>
<evidence type="ECO:0000256" key="2">
    <source>
        <dbReference type="ARBA" id="ARBA00023295"/>
    </source>
</evidence>
<dbReference type="Gene3D" id="2.60.40.10">
    <property type="entry name" value="Immunoglobulins"/>
    <property type="match status" value="4"/>
</dbReference>
<dbReference type="Pfam" id="PF00041">
    <property type="entry name" value="fn3"/>
    <property type="match status" value="4"/>
</dbReference>
<dbReference type="Pfam" id="PF08307">
    <property type="entry name" value="Glyco_hydro_98C"/>
    <property type="match status" value="1"/>
</dbReference>
<dbReference type="InterPro" id="IPR050964">
    <property type="entry name" value="Striated_Muscle_Regulatory"/>
</dbReference>
<dbReference type="Pfam" id="PF08306">
    <property type="entry name" value="Glyco_hydro_98M"/>
    <property type="match status" value="1"/>
</dbReference>
<keyword evidence="3" id="KW-0624">Polysaccharide degradation</keyword>
<dbReference type="PRINTS" id="PR00014">
    <property type="entry name" value="FNTYPEIII"/>
</dbReference>
<keyword evidence="3" id="KW-0119">Carbohydrate metabolism</keyword>
<dbReference type="PANTHER" id="PTHR13817">
    <property type="entry name" value="TITIN"/>
    <property type="match status" value="1"/>
</dbReference>
<proteinExistence type="predicted"/>
<feature type="domain" description="Fibronectin type-III" evidence="4">
    <location>
        <begin position="1840"/>
        <end position="1932"/>
    </location>
</feature>
<dbReference type="EMBL" id="BAAAZH010000012">
    <property type="protein sequence ID" value="GAA4116314.1"/>
    <property type="molecule type" value="Genomic_DNA"/>
</dbReference>
<keyword evidence="1" id="KW-0677">Repeat</keyword>
<dbReference type="Pfam" id="PF07532">
    <property type="entry name" value="Big_4"/>
    <property type="match status" value="1"/>
</dbReference>
<evidence type="ECO:0000313" key="5">
    <source>
        <dbReference type="EMBL" id="GAA4116314.1"/>
    </source>
</evidence>
<dbReference type="Gene3D" id="2.60.220.10">
    <property type="entry name" value="Polysaccharide lyase family 8-like, C-terminal"/>
    <property type="match status" value="1"/>
</dbReference>
<dbReference type="SMART" id="SM00060">
    <property type="entry name" value="FN3"/>
    <property type="match status" value="4"/>
</dbReference>
<dbReference type="InterPro" id="IPR013783">
    <property type="entry name" value="Ig-like_fold"/>
</dbReference>
<evidence type="ECO:0000313" key="6">
    <source>
        <dbReference type="Proteomes" id="UP001501495"/>
    </source>
</evidence>
<dbReference type="SUPFAM" id="SSF49478">
    <property type="entry name" value="Cna protein B-type domain"/>
    <property type="match status" value="2"/>
</dbReference>
<protein>
    <recommendedName>
        <fullName evidence="4">Fibronectin type-III domain-containing protein</fullName>
    </recommendedName>
</protein>
<feature type="domain" description="Fibronectin type-III" evidence="4">
    <location>
        <begin position="1454"/>
        <end position="1541"/>
    </location>
</feature>
<dbReference type="InterPro" id="IPR011071">
    <property type="entry name" value="Lyase_8-like_C"/>
</dbReference>
<name>A0ABP7XH28_9ACTN</name>
<evidence type="ECO:0000259" key="4">
    <source>
        <dbReference type="PROSITE" id="PS50853"/>
    </source>
</evidence>